<feature type="region of interest" description="Disordered" evidence="1">
    <location>
        <begin position="1"/>
        <end position="40"/>
    </location>
</feature>
<sequence>MDKINKKKPENGAPEDKNKRNGTGRSMSREQPKGGGQNEHSTQFSLAVLACLFRPICFVPSLSLAASGCKFSSDPNTAAALTRYPFNTTASTSRNFSRLSRANKQHHQTLAVFVVSPSAPSSPAPAPQPPPWSPPLLPPSPPPPPNFGASLPRGLCPSPPQPPLTPPLPLLLALPRPPPPGAQPSKLRPWRRWVCASPASHPGL</sequence>
<feature type="compositionally biased region" description="Pro residues" evidence="1">
    <location>
        <begin position="120"/>
        <end position="146"/>
    </location>
</feature>
<name>A0A8S9A1F9_SORMA</name>
<reference evidence="2 3" key="1">
    <citation type="submission" date="2017-07" db="EMBL/GenBank/DDBJ databases">
        <title>Genome sequence of the Sordaria macrospora wild type strain R19027.</title>
        <authorList>
            <person name="Nowrousian M."/>
            <person name="Teichert I."/>
            <person name="Kueck U."/>
        </authorList>
    </citation>
    <scope>NUCLEOTIDE SEQUENCE [LARGE SCALE GENOMIC DNA]</scope>
    <source>
        <strain evidence="2 3">R19027</strain>
        <tissue evidence="2">Mycelium</tissue>
    </source>
</reference>
<feature type="compositionally biased region" description="Low complexity" evidence="1">
    <location>
        <begin position="147"/>
        <end position="156"/>
    </location>
</feature>
<gene>
    <name evidence="2" type="ORF">SMACR_09530</name>
</gene>
<dbReference type="Proteomes" id="UP000433876">
    <property type="component" value="Unassembled WGS sequence"/>
</dbReference>
<feature type="compositionally biased region" description="Basic and acidic residues" evidence="1">
    <location>
        <begin position="1"/>
        <end position="19"/>
    </location>
</feature>
<comment type="caution">
    <text evidence="2">The sequence shown here is derived from an EMBL/GenBank/DDBJ whole genome shotgun (WGS) entry which is preliminary data.</text>
</comment>
<organism evidence="2 3">
    <name type="scientific">Sordaria macrospora</name>
    <dbReference type="NCBI Taxonomy" id="5147"/>
    <lineage>
        <taxon>Eukaryota</taxon>
        <taxon>Fungi</taxon>
        <taxon>Dikarya</taxon>
        <taxon>Ascomycota</taxon>
        <taxon>Pezizomycotina</taxon>
        <taxon>Sordariomycetes</taxon>
        <taxon>Sordariomycetidae</taxon>
        <taxon>Sordariales</taxon>
        <taxon>Sordariaceae</taxon>
        <taxon>Sordaria</taxon>
    </lineage>
</organism>
<dbReference type="AlphaFoldDB" id="A0A8S9A1F9"/>
<evidence type="ECO:0000313" key="2">
    <source>
        <dbReference type="EMBL" id="KAA8635719.1"/>
    </source>
</evidence>
<dbReference type="EMBL" id="NMPR01000010">
    <property type="protein sequence ID" value="KAA8635719.1"/>
    <property type="molecule type" value="Genomic_DNA"/>
</dbReference>
<feature type="region of interest" description="Disordered" evidence="1">
    <location>
        <begin position="117"/>
        <end position="191"/>
    </location>
</feature>
<feature type="compositionally biased region" description="Pro residues" evidence="1">
    <location>
        <begin position="157"/>
        <end position="182"/>
    </location>
</feature>
<proteinExistence type="predicted"/>
<evidence type="ECO:0000256" key="1">
    <source>
        <dbReference type="SAM" id="MobiDB-lite"/>
    </source>
</evidence>
<protein>
    <submittedName>
        <fullName evidence="2">Uncharacterized protein</fullName>
    </submittedName>
</protein>
<evidence type="ECO:0000313" key="3">
    <source>
        <dbReference type="Proteomes" id="UP000433876"/>
    </source>
</evidence>
<accession>A0A8S9A1F9</accession>